<evidence type="ECO:0000256" key="4">
    <source>
        <dbReference type="NCBIfam" id="TIGR00152"/>
    </source>
</evidence>
<sequence>MSTLPGFAVMKQVIGLTGGIATGKTAVQQILLTAGYKLVDADEVARQIVAVGSSGWQQIIELFGEEILLPDQTINRKLLGQLVFQDAHALQQLNKIEQPLIRQRIEQLITTAREAEMPVFFEIPLLYEQHYEKLFDYIVVVTATQRQQLSRLQQRNNLTKTQARQRINSQLSLQQKVKLADYVIYNEGSKQQLQKQVQLLLQTIAKEN</sequence>
<feature type="binding site" evidence="3">
    <location>
        <begin position="21"/>
        <end position="26"/>
    </location>
    <ligand>
        <name>ATP</name>
        <dbReference type="ChEBI" id="CHEBI:30616"/>
    </ligand>
</feature>
<dbReference type="Gene3D" id="3.40.50.300">
    <property type="entry name" value="P-loop containing nucleotide triphosphate hydrolases"/>
    <property type="match status" value="1"/>
</dbReference>
<evidence type="ECO:0000313" key="5">
    <source>
        <dbReference type="EMBL" id="UQS83353.1"/>
    </source>
</evidence>
<keyword evidence="3" id="KW-0173">Coenzyme A biosynthesis</keyword>
<name>A0ABY4PC60_9LACO</name>
<dbReference type="HAMAP" id="MF_00376">
    <property type="entry name" value="Dephospho_CoA_kinase"/>
    <property type="match status" value="1"/>
</dbReference>
<comment type="function">
    <text evidence="3">Catalyzes the phosphorylation of the 3'-hydroxyl group of dephosphocoenzyme A to form coenzyme A.</text>
</comment>
<dbReference type="EC" id="2.7.1.24" evidence="3 4"/>
<gene>
    <name evidence="3 5" type="primary">coaE</name>
    <name evidence="5" type="ORF">MOO47_06135</name>
</gene>
<dbReference type="EMBL" id="CP093365">
    <property type="protein sequence ID" value="UQS83353.1"/>
    <property type="molecule type" value="Genomic_DNA"/>
</dbReference>
<organism evidence="5 6">
    <name type="scientific">Bombilactobacillus thymidiniphilus</name>
    <dbReference type="NCBI Taxonomy" id="2923363"/>
    <lineage>
        <taxon>Bacteria</taxon>
        <taxon>Bacillati</taxon>
        <taxon>Bacillota</taxon>
        <taxon>Bacilli</taxon>
        <taxon>Lactobacillales</taxon>
        <taxon>Lactobacillaceae</taxon>
        <taxon>Bombilactobacillus</taxon>
    </lineage>
</organism>
<dbReference type="PANTHER" id="PTHR10695:SF46">
    <property type="entry name" value="BIFUNCTIONAL COENZYME A SYNTHASE-RELATED"/>
    <property type="match status" value="1"/>
</dbReference>
<protein>
    <recommendedName>
        <fullName evidence="3 4">Dephospho-CoA kinase</fullName>
        <ecNumber evidence="3 4">2.7.1.24</ecNumber>
    </recommendedName>
    <alternativeName>
        <fullName evidence="3">Dephosphocoenzyme A kinase</fullName>
    </alternativeName>
</protein>
<comment type="similarity">
    <text evidence="3">Belongs to the CoaE family.</text>
</comment>
<accession>A0ABY4PC60</accession>
<comment type="catalytic activity">
    <reaction evidence="3">
        <text>3'-dephospho-CoA + ATP = ADP + CoA + H(+)</text>
        <dbReference type="Rhea" id="RHEA:18245"/>
        <dbReference type="ChEBI" id="CHEBI:15378"/>
        <dbReference type="ChEBI" id="CHEBI:30616"/>
        <dbReference type="ChEBI" id="CHEBI:57287"/>
        <dbReference type="ChEBI" id="CHEBI:57328"/>
        <dbReference type="ChEBI" id="CHEBI:456216"/>
        <dbReference type="EC" id="2.7.1.24"/>
    </reaction>
</comment>
<keyword evidence="2 3" id="KW-0067">ATP-binding</keyword>
<dbReference type="CDD" id="cd02022">
    <property type="entry name" value="DPCK"/>
    <property type="match status" value="1"/>
</dbReference>
<keyword evidence="3" id="KW-0963">Cytoplasm</keyword>
<evidence type="ECO:0000256" key="2">
    <source>
        <dbReference type="ARBA" id="ARBA00022840"/>
    </source>
</evidence>
<dbReference type="InterPro" id="IPR001977">
    <property type="entry name" value="Depp_CoAkinase"/>
</dbReference>
<dbReference type="Proteomes" id="UP000831947">
    <property type="component" value="Chromosome"/>
</dbReference>
<comment type="subcellular location">
    <subcellularLocation>
        <location evidence="3">Cytoplasm</location>
    </subcellularLocation>
</comment>
<keyword evidence="6" id="KW-1185">Reference proteome</keyword>
<evidence type="ECO:0000256" key="3">
    <source>
        <dbReference type="HAMAP-Rule" id="MF_00376"/>
    </source>
</evidence>
<dbReference type="PANTHER" id="PTHR10695">
    <property type="entry name" value="DEPHOSPHO-COA KINASE-RELATED"/>
    <property type="match status" value="1"/>
</dbReference>
<dbReference type="PROSITE" id="PS51219">
    <property type="entry name" value="DPCK"/>
    <property type="match status" value="1"/>
</dbReference>
<dbReference type="GO" id="GO:0004140">
    <property type="term" value="F:dephospho-CoA kinase activity"/>
    <property type="evidence" value="ECO:0007669"/>
    <property type="project" value="UniProtKB-EC"/>
</dbReference>
<keyword evidence="1 3" id="KW-0547">Nucleotide-binding</keyword>
<dbReference type="RefSeq" id="WP_249512579.1">
    <property type="nucleotide sequence ID" value="NZ_CP093365.1"/>
</dbReference>
<reference evidence="5 6" key="1">
    <citation type="journal article" date="2022" name="Int. J. Syst. Evol. Microbiol.">
        <title>Apilactobacillus apisilvae sp. nov., Nicolia spurrieriana gen. nov. sp. nov., Bombilactobacillus folatiphilus sp. nov. and Bombilactobacillus thymidiniphilus sp. nov., four new lactic acid bacterial isolates from stingless bees Tetragonula carbonaria and Austroplebeia australis.</title>
        <authorList>
            <person name="Oliphant S.A."/>
            <person name="Watson-Haigh N.S."/>
            <person name="Sumby K.M."/>
            <person name="Gardner J."/>
            <person name="Groom S."/>
            <person name="Jiranek V."/>
        </authorList>
    </citation>
    <scope>NUCLEOTIDE SEQUENCE [LARGE SCALE GENOMIC DNA]</scope>
    <source>
        <strain evidence="5 6">SG4_A1</strain>
    </source>
</reference>
<evidence type="ECO:0000313" key="6">
    <source>
        <dbReference type="Proteomes" id="UP000831947"/>
    </source>
</evidence>
<dbReference type="NCBIfam" id="TIGR00152">
    <property type="entry name" value="dephospho-CoA kinase"/>
    <property type="match status" value="1"/>
</dbReference>
<comment type="pathway">
    <text evidence="3">Cofactor biosynthesis; coenzyme A biosynthesis; CoA from (R)-pantothenate: step 5/5.</text>
</comment>
<dbReference type="SUPFAM" id="SSF52540">
    <property type="entry name" value="P-loop containing nucleoside triphosphate hydrolases"/>
    <property type="match status" value="1"/>
</dbReference>
<evidence type="ECO:0000256" key="1">
    <source>
        <dbReference type="ARBA" id="ARBA00022741"/>
    </source>
</evidence>
<proteinExistence type="inferred from homology"/>
<keyword evidence="3 5" id="KW-0808">Transferase</keyword>
<dbReference type="InterPro" id="IPR027417">
    <property type="entry name" value="P-loop_NTPase"/>
</dbReference>
<keyword evidence="3 5" id="KW-0418">Kinase</keyword>
<dbReference type="Pfam" id="PF01121">
    <property type="entry name" value="CoaE"/>
    <property type="match status" value="1"/>
</dbReference>